<dbReference type="Proteomes" id="UP000559860">
    <property type="component" value="Unassembled WGS sequence"/>
</dbReference>
<protein>
    <submittedName>
        <fullName evidence="1">Uncharacterized protein</fullName>
    </submittedName>
</protein>
<dbReference type="EMBL" id="JABEQD010000015">
    <property type="protein sequence ID" value="MBB2169967.1"/>
    <property type="molecule type" value="Genomic_DNA"/>
</dbReference>
<name>A0A7W4IWB8_9PROT</name>
<reference evidence="1 2" key="1">
    <citation type="submission" date="2020-04" db="EMBL/GenBank/DDBJ databases">
        <title>Description of novel Gluconacetobacter.</title>
        <authorList>
            <person name="Sombolestani A."/>
        </authorList>
    </citation>
    <scope>NUCLEOTIDE SEQUENCE [LARGE SCALE GENOMIC DNA]</scope>
    <source>
        <strain evidence="1 2">LMG 27801</strain>
    </source>
</reference>
<accession>A0A7W4IWB8</accession>
<dbReference type="RefSeq" id="WP_182987438.1">
    <property type="nucleotide sequence ID" value="NZ_JABEQD010000015.1"/>
</dbReference>
<sequence length="89" mass="9667">MTDGIPQTPEPLTSLSRGQLHIIAVLQHHGQILAEIHQMVSPPETRDEPTLRDILGRIAEALDRQTTALDALTEQVNRISAAAEKDGPA</sequence>
<comment type="caution">
    <text evidence="1">The sequence shown here is derived from an EMBL/GenBank/DDBJ whole genome shotgun (WGS) entry which is preliminary data.</text>
</comment>
<keyword evidence="2" id="KW-1185">Reference proteome</keyword>
<gene>
    <name evidence="1" type="ORF">HLH36_16715</name>
</gene>
<evidence type="ECO:0000313" key="2">
    <source>
        <dbReference type="Proteomes" id="UP000559860"/>
    </source>
</evidence>
<organism evidence="1 2">
    <name type="scientific">Gluconacetobacter aggeris</name>
    <dbReference type="NCBI Taxonomy" id="1286186"/>
    <lineage>
        <taxon>Bacteria</taxon>
        <taxon>Pseudomonadati</taxon>
        <taxon>Pseudomonadota</taxon>
        <taxon>Alphaproteobacteria</taxon>
        <taxon>Acetobacterales</taxon>
        <taxon>Acetobacteraceae</taxon>
        <taxon>Gluconacetobacter</taxon>
    </lineage>
</organism>
<proteinExistence type="predicted"/>
<dbReference type="AlphaFoldDB" id="A0A7W4IWB8"/>
<evidence type="ECO:0000313" key="1">
    <source>
        <dbReference type="EMBL" id="MBB2169967.1"/>
    </source>
</evidence>